<keyword evidence="3" id="KW-1185">Reference proteome</keyword>
<proteinExistence type="predicted"/>
<reference evidence="2 3" key="1">
    <citation type="submission" date="2018-12" db="EMBL/GenBank/DDBJ databases">
        <title>Draft genome sequence of Embleya hyalina NBRC 13850T.</title>
        <authorList>
            <person name="Komaki H."/>
            <person name="Hosoyama A."/>
            <person name="Kimura A."/>
            <person name="Ichikawa N."/>
            <person name="Tamura T."/>
        </authorList>
    </citation>
    <scope>NUCLEOTIDE SEQUENCE [LARGE SCALE GENOMIC DNA]</scope>
    <source>
        <strain evidence="2 3">NBRC 13850</strain>
    </source>
</reference>
<dbReference type="RefSeq" id="WP_126639827.1">
    <property type="nucleotide sequence ID" value="NZ_BIFH01000025.1"/>
</dbReference>
<dbReference type="PANTHER" id="PTHR43211">
    <property type="entry name" value="FUMARYLACETOACETATE HYDROLASE"/>
    <property type="match status" value="1"/>
</dbReference>
<dbReference type="SUPFAM" id="SSF56529">
    <property type="entry name" value="FAH"/>
    <property type="match status" value="1"/>
</dbReference>
<sequence>MKLATVGYDASDHAAVVMEHEQRLVLLDRAAGYALPRESRPLLASMSDIIEGGDRAREAIDRVLADPPEAAVVDTTDVQWRSPLPNPPQIRDFGGFMDHFRNARARMQGVPAHSVELPRVQLERPLYYIANRLALAGHETDVHWPAYSTVRDYELEFACVLGRGGTDIPRERAAEHIFGYTIFNDFTARDTQMEEMATGLGLSKCKDFTDANVLGPWIVTADELTDPYRLSMVARINGTEVSRGTSADMDHTFADMIAFASTATRLYPGEVLCSGTVPTGCGVEHGRFLEPGDTVELEVSGIGVLRNTVVTA</sequence>
<dbReference type="Gene3D" id="3.90.850.10">
    <property type="entry name" value="Fumarylacetoacetase-like, C-terminal domain"/>
    <property type="match status" value="1"/>
</dbReference>
<organism evidence="2 3">
    <name type="scientific">Embleya hyalina</name>
    <dbReference type="NCBI Taxonomy" id="516124"/>
    <lineage>
        <taxon>Bacteria</taxon>
        <taxon>Bacillati</taxon>
        <taxon>Actinomycetota</taxon>
        <taxon>Actinomycetes</taxon>
        <taxon>Kitasatosporales</taxon>
        <taxon>Streptomycetaceae</taxon>
        <taxon>Embleya</taxon>
    </lineage>
</organism>
<name>A0A401YTG2_9ACTN</name>
<dbReference type="GO" id="GO:0003824">
    <property type="term" value="F:catalytic activity"/>
    <property type="evidence" value="ECO:0007669"/>
    <property type="project" value="InterPro"/>
</dbReference>
<dbReference type="InterPro" id="IPR011234">
    <property type="entry name" value="Fumarylacetoacetase-like_C"/>
</dbReference>
<feature type="domain" description="Fumarylacetoacetase-like C-terminal" evidence="1">
    <location>
        <begin position="95"/>
        <end position="310"/>
    </location>
</feature>
<dbReference type="Proteomes" id="UP000286931">
    <property type="component" value="Unassembled WGS sequence"/>
</dbReference>
<evidence type="ECO:0000313" key="2">
    <source>
        <dbReference type="EMBL" id="GCD97897.1"/>
    </source>
</evidence>
<dbReference type="EMBL" id="BIFH01000025">
    <property type="protein sequence ID" value="GCD97897.1"/>
    <property type="molecule type" value="Genomic_DNA"/>
</dbReference>
<gene>
    <name evidence="2" type="ORF">EHYA_05595</name>
</gene>
<comment type="caution">
    <text evidence="2">The sequence shown here is derived from an EMBL/GenBank/DDBJ whole genome shotgun (WGS) entry which is preliminary data.</text>
</comment>
<dbReference type="InterPro" id="IPR036663">
    <property type="entry name" value="Fumarylacetoacetase_C_sf"/>
</dbReference>
<evidence type="ECO:0000259" key="1">
    <source>
        <dbReference type="Pfam" id="PF01557"/>
    </source>
</evidence>
<dbReference type="Pfam" id="PF01557">
    <property type="entry name" value="FAA_hydrolase"/>
    <property type="match status" value="1"/>
</dbReference>
<dbReference type="PANTHER" id="PTHR43211:SF1">
    <property type="entry name" value="BLL6422 PROTEIN"/>
    <property type="match status" value="1"/>
</dbReference>
<accession>A0A401YTG2</accession>
<dbReference type="OrthoDB" id="2273115at2"/>
<dbReference type="AlphaFoldDB" id="A0A401YTG2"/>
<evidence type="ECO:0000313" key="3">
    <source>
        <dbReference type="Proteomes" id="UP000286931"/>
    </source>
</evidence>
<protein>
    <submittedName>
        <fullName evidence="2">Hydroxylase</fullName>
    </submittedName>
</protein>